<evidence type="ECO:0000313" key="1">
    <source>
        <dbReference type="EMBL" id="KPM32381.1"/>
    </source>
</evidence>
<accession>A0A0P7AKL2</accession>
<keyword evidence="2" id="KW-1185">Reference proteome</keyword>
<sequence length="37" mass="4419">MAVGQNKVNVALELSKIWKINRIITPTKERQRIIFYF</sequence>
<reference evidence="1 2" key="1">
    <citation type="submission" date="2015-09" db="EMBL/GenBank/DDBJ databases">
        <title>Genome sequence of the marine flavobacterium Croceitalea dokdonensis DOKDO 023 that contains proton- and sodium-pumping rhodopsins.</title>
        <authorList>
            <person name="Kwon S.-K."/>
            <person name="Lee H.K."/>
            <person name="Kwak M.-J."/>
            <person name="Kim J.F."/>
        </authorList>
    </citation>
    <scope>NUCLEOTIDE SEQUENCE [LARGE SCALE GENOMIC DNA]</scope>
    <source>
        <strain evidence="1 2">DOKDO 023</strain>
    </source>
</reference>
<dbReference type="AlphaFoldDB" id="A0A0P7AKL2"/>
<protein>
    <submittedName>
        <fullName evidence="1">Uncharacterized protein</fullName>
    </submittedName>
</protein>
<dbReference type="Proteomes" id="UP000050280">
    <property type="component" value="Unassembled WGS sequence"/>
</dbReference>
<organism evidence="1 2">
    <name type="scientific">Croceitalea dokdonensis DOKDO 023</name>
    <dbReference type="NCBI Taxonomy" id="1300341"/>
    <lineage>
        <taxon>Bacteria</taxon>
        <taxon>Pseudomonadati</taxon>
        <taxon>Bacteroidota</taxon>
        <taxon>Flavobacteriia</taxon>
        <taxon>Flavobacteriales</taxon>
        <taxon>Flavobacteriaceae</taxon>
        <taxon>Croceitalea</taxon>
    </lineage>
</organism>
<comment type="caution">
    <text evidence="1">The sequence shown here is derived from an EMBL/GenBank/DDBJ whole genome shotgun (WGS) entry which is preliminary data.</text>
</comment>
<gene>
    <name evidence="1" type="ORF">I595_797</name>
</gene>
<dbReference type="EMBL" id="LDJX01000002">
    <property type="protein sequence ID" value="KPM32381.1"/>
    <property type="molecule type" value="Genomic_DNA"/>
</dbReference>
<name>A0A0P7AKL2_9FLAO</name>
<evidence type="ECO:0000313" key="2">
    <source>
        <dbReference type="Proteomes" id="UP000050280"/>
    </source>
</evidence>
<proteinExistence type="predicted"/>